<proteinExistence type="inferred from homology"/>
<evidence type="ECO:0000313" key="10">
    <source>
        <dbReference type="EMBL" id="CAG2195476.1"/>
    </source>
</evidence>
<dbReference type="InterPro" id="IPR043158">
    <property type="entry name" value="Wnt_C"/>
</dbReference>
<evidence type="ECO:0000256" key="9">
    <source>
        <dbReference type="RuleBase" id="RU003500"/>
    </source>
</evidence>
<dbReference type="Gene3D" id="3.30.2460.20">
    <property type="match status" value="1"/>
</dbReference>
<keyword evidence="3 9" id="KW-0217">Developmental protein</keyword>
<dbReference type="AlphaFoldDB" id="A0A8S3QEW7"/>
<sequence length="325" mass="36602">MNKRNPQKSVRYSESLKKREHLGFKETSFLYAVSSAGLVHSISRGCSTGRLDRCTCDESKNLQNEEAWRWGGCGDNIKFGLKFTRRFLKRAKRNGKDVLARVNRHNSHLGGGGRRRGYHSVIGGGGRRRGYHSVIGGGGRRRGYHSVIGGGGRRRGYHSVIGGGGDGEVVKNHVETKCKCHGVSGSCTVQTCWRQLSPFNIIGEILKNKYENSQQVEIDNNHANRKTAHKRRSTKMSVVANKMPPRRMEMIHIDSSPSFCRQSRYSEGTKARECIKDRNCNSICCGRGYNVQTKTVSRPCKCEVVWCCQFRCQQCLIDEEIHSCK</sequence>
<dbReference type="GO" id="GO:0005109">
    <property type="term" value="F:frizzled binding"/>
    <property type="evidence" value="ECO:0007669"/>
    <property type="project" value="TreeGrafter"/>
</dbReference>
<comment type="function">
    <text evidence="9">Ligand for members of the frizzled family of seven transmembrane receptors.</text>
</comment>
<dbReference type="EMBL" id="CAJPWZ010000520">
    <property type="protein sequence ID" value="CAG2195476.1"/>
    <property type="molecule type" value="Genomic_DNA"/>
</dbReference>
<keyword evidence="7" id="KW-1015">Disulfide bond</keyword>
<evidence type="ECO:0000256" key="2">
    <source>
        <dbReference type="ARBA" id="ARBA00005683"/>
    </source>
</evidence>
<evidence type="ECO:0000256" key="8">
    <source>
        <dbReference type="ARBA" id="ARBA00023288"/>
    </source>
</evidence>
<dbReference type="PANTHER" id="PTHR12027:SF97">
    <property type="entry name" value="PROTEIN WNT-4"/>
    <property type="match status" value="1"/>
</dbReference>
<evidence type="ECO:0000256" key="7">
    <source>
        <dbReference type="ARBA" id="ARBA00023157"/>
    </source>
</evidence>
<organism evidence="10 11">
    <name type="scientific">Mytilus edulis</name>
    <name type="common">Blue mussel</name>
    <dbReference type="NCBI Taxonomy" id="6550"/>
    <lineage>
        <taxon>Eukaryota</taxon>
        <taxon>Metazoa</taxon>
        <taxon>Spiralia</taxon>
        <taxon>Lophotrochozoa</taxon>
        <taxon>Mollusca</taxon>
        <taxon>Bivalvia</taxon>
        <taxon>Autobranchia</taxon>
        <taxon>Pteriomorphia</taxon>
        <taxon>Mytilida</taxon>
        <taxon>Mytiloidea</taxon>
        <taxon>Mytilidae</taxon>
        <taxon>Mytilinae</taxon>
        <taxon>Mytilus</taxon>
    </lineage>
</organism>
<dbReference type="SMART" id="SM00097">
    <property type="entry name" value="WNT1"/>
    <property type="match status" value="1"/>
</dbReference>
<evidence type="ECO:0000256" key="4">
    <source>
        <dbReference type="ARBA" id="ARBA00022525"/>
    </source>
</evidence>
<evidence type="ECO:0000256" key="3">
    <source>
        <dbReference type="ARBA" id="ARBA00022473"/>
    </source>
</evidence>
<gene>
    <name evidence="10" type="ORF">MEDL_10411</name>
</gene>
<name>A0A8S3QEW7_MYTED</name>
<comment type="similarity">
    <text evidence="2 9">Belongs to the Wnt family.</text>
</comment>
<dbReference type="GO" id="GO:0005615">
    <property type="term" value="C:extracellular space"/>
    <property type="evidence" value="ECO:0007669"/>
    <property type="project" value="TreeGrafter"/>
</dbReference>
<evidence type="ECO:0000256" key="5">
    <source>
        <dbReference type="ARBA" id="ARBA00022530"/>
    </source>
</evidence>
<evidence type="ECO:0000256" key="1">
    <source>
        <dbReference type="ARBA" id="ARBA00004498"/>
    </source>
</evidence>
<dbReference type="Proteomes" id="UP000683360">
    <property type="component" value="Unassembled WGS sequence"/>
</dbReference>
<evidence type="ECO:0000313" key="11">
    <source>
        <dbReference type="Proteomes" id="UP000683360"/>
    </source>
</evidence>
<dbReference type="GO" id="GO:0005125">
    <property type="term" value="F:cytokine activity"/>
    <property type="evidence" value="ECO:0007669"/>
    <property type="project" value="TreeGrafter"/>
</dbReference>
<comment type="subcellular location">
    <subcellularLocation>
        <location evidence="1 9">Secreted</location>
        <location evidence="1 9">Extracellular space</location>
        <location evidence="1 9">Extracellular matrix</location>
    </subcellularLocation>
</comment>
<dbReference type="PROSITE" id="PS00246">
    <property type="entry name" value="WNT1"/>
    <property type="match status" value="1"/>
</dbReference>
<comment type="caution">
    <text evidence="10">The sequence shown here is derived from an EMBL/GenBank/DDBJ whole genome shotgun (WGS) entry which is preliminary data.</text>
</comment>
<dbReference type="GO" id="GO:0030182">
    <property type="term" value="P:neuron differentiation"/>
    <property type="evidence" value="ECO:0007669"/>
    <property type="project" value="TreeGrafter"/>
</dbReference>
<dbReference type="PRINTS" id="PR01349">
    <property type="entry name" value="WNTPROTEIN"/>
</dbReference>
<evidence type="ECO:0000256" key="6">
    <source>
        <dbReference type="ARBA" id="ARBA00022687"/>
    </source>
</evidence>
<dbReference type="PANTHER" id="PTHR12027">
    <property type="entry name" value="WNT RELATED"/>
    <property type="match status" value="1"/>
</dbReference>
<accession>A0A8S3QEW7</accession>
<dbReference type="Pfam" id="PF00110">
    <property type="entry name" value="wnt"/>
    <property type="match status" value="2"/>
</dbReference>
<keyword evidence="4" id="KW-0964">Secreted</keyword>
<reference evidence="10" key="1">
    <citation type="submission" date="2021-03" db="EMBL/GenBank/DDBJ databases">
        <authorList>
            <person name="Bekaert M."/>
        </authorList>
    </citation>
    <scope>NUCLEOTIDE SEQUENCE</scope>
</reference>
<keyword evidence="8" id="KW-0449">Lipoprotein</keyword>
<dbReference type="InterPro" id="IPR018161">
    <property type="entry name" value="Wnt_CS"/>
</dbReference>
<dbReference type="GO" id="GO:0045165">
    <property type="term" value="P:cell fate commitment"/>
    <property type="evidence" value="ECO:0007669"/>
    <property type="project" value="TreeGrafter"/>
</dbReference>
<dbReference type="InterPro" id="IPR005817">
    <property type="entry name" value="Wnt"/>
</dbReference>
<keyword evidence="11" id="KW-1185">Reference proteome</keyword>
<keyword evidence="5" id="KW-0272">Extracellular matrix</keyword>
<dbReference type="GO" id="GO:0060070">
    <property type="term" value="P:canonical Wnt signaling pathway"/>
    <property type="evidence" value="ECO:0007669"/>
    <property type="project" value="TreeGrafter"/>
</dbReference>
<protein>
    <recommendedName>
        <fullName evidence="9">Protein Wnt</fullName>
    </recommendedName>
</protein>
<dbReference type="OrthoDB" id="5945655at2759"/>
<keyword evidence="6 9" id="KW-0879">Wnt signaling pathway</keyword>